<dbReference type="SUPFAM" id="SSF54593">
    <property type="entry name" value="Glyoxalase/Bleomycin resistance protein/Dihydroxybiphenyl dioxygenase"/>
    <property type="match status" value="1"/>
</dbReference>
<dbReference type="PANTHER" id="PTHR21366:SF22">
    <property type="entry name" value="VOC DOMAIN-CONTAINING PROTEIN"/>
    <property type="match status" value="1"/>
</dbReference>
<dbReference type="PANTHER" id="PTHR21366">
    <property type="entry name" value="GLYOXALASE FAMILY PROTEIN"/>
    <property type="match status" value="1"/>
</dbReference>
<dbReference type="Proteomes" id="UP000007881">
    <property type="component" value="Chromosome"/>
</dbReference>
<name>I0IHI3_PHYMF</name>
<dbReference type="RefSeq" id="WP_014437934.1">
    <property type="nucleotide sequence ID" value="NC_017080.1"/>
</dbReference>
<gene>
    <name evidence="2" type="ordered locus">PSMK_25620</name>
</gene>
<evidence type="ECO:0000313" key="2">
    <source>
        <dbReference type="EMBL" id="BAM04721.1"/>
    </source>
</evidence>
<dbReference type="InterPro" id="IPR004360">
    <property type="entry name" value="Glyas_Fos-R_dOase_dom"/>
</dbReference>
<organism evidence="2 3">
    <name type="scientific">Phycisphaera mikurensis (strain NBRC 102666 / KCTC 22515 / FYK2301M01)</name>
    <dbReference type="NCBI Taxonomy" id="1142394"/>
    <lineage>
        <taxon>Bacteria</taxon>
        <taxon>Pseudomonadati</taxon>
        <taxon>Planctomycetota</taxon>
        <taxon>Phycisphaerae</taxon>
        <taxon>Phycisphaerales</taxon>
        <taxon>Phycisphaeraceae</taxon>
        <taxon>Phycisphaera</taxon>
    </lineage>
</organism>
<reference evidence="2 3" key="1">
    <citation type="submission" date="2012-02" db="EMBL/GenBank/DDBJ databases">
        <title>Complete genome sequence of Phycisphaera mikurensis NBRC 102666.</title>
        <authorList>
            <person name="Ankai A."/>
            <person name="Hosoyama A."/>
            <person name="Terui Y."/>
            <person name="Sekine M."/>
            <person name="Fukai R."/>
            <person name="Kato Y."/>
            <person name="Nakamura S."/>
            <person name="Yamada-Narita S."/>
            <person name="Kawakoshi A."/>
            <person name="Fukunaga Y."/>
            <person name="Yamazaki S."/>
            <person name="Fujita N."/>
        </authorList>
    </citation>
    <scope>NUCLEOTIDE SEQUENCE [LARGE SCALE GENOMIC DNA]</scope>
    <source>
        <strain evidence="3">NBRC 102666 / KCTC 22515 / FYK2301M01</strain>
    </source>
</reference>
<dbReference type="HOGENOM" id="CLU_046006_18_1_0"/>
<proteinExistence type="predicted"/>
<evidence type="ECO:0000259" key="1">
    <source>
        <dbReference type="PROSITE" id="PS51819"/>
    </source>
</evidence>
<dbReference type="CDD" id="cd07264">
    <property type="entry name" value="VOC_like"/>
    <property type="match status" value="1"/>
</dbReference>
<keyword evidence="3" id="KW-1185">Reference proteome</keyword>
<dbReference type="STRING" id="1142394.PSMK_25620"/>
<dbReference type="InterPro" id="IPR050383">
    <property type="entry name" value="GlyoxalaseI/FosfomycinResist"/>
</dbReference>
<accession>I0IHI3</accession>
<feature type="domain" description="VOC" evidence="1">
    <location>
        <begin position="2"/>
        <end position="127"/>
    </location>
</feature>
<dbReference type="Pfam" id="PF00903">
    <property type="entry name" value="Glyoxalase"/>
    <property type="match status" value="1"/>
</dbReference>
<protein>
    <recommendedName>
        <fullName evidence="1">VOC domain-containing protein</fullName>
    </recommendedName>
</protein>
<dbReference type="InterPro" id="IPR029068">
    <property type="entry name" value="Glyas_Bleomycin-R_OHBP_Dase"/>
</dbReference>
<dbReference type="KEGG" id="phm:PSMK_25620"/>
<dbReference type="eggNOG" id="COG0346">
    <property type="taxonomic scope" value="Bacteria"/>
</dbReference>
<sequence>MRFSHTIVYVERVQDSLAFWQRAFGVRPGFVHESGDYGELDTGTTKLAFASHRLAATLFDGSYRETDAARRPIGFEVSFVVDDVQAAYERAVASGAEAFAAPVEHPWGQTVAYVRDGDGTIVALGSEMEGMP</sequence>
<dbReference type="InterPro" id="IPR037523">
    <property type="entry name" value="VOC_core"/>
</dbReference>
<dbReference type="Gene3D" id="3.10.180.10">
    <property type="entry name" value="2,3-Dihydroxybiphenyl 1,2-Dioxygenase, domain 1"/>
    <property type="match status" value="1"/>
</dbReference>
<dbReference type="OrthoDB" id="9796521at2"/>
<evidence type="ECO:0000313" key="3">
    <source>
        <dbReference type="Proteomes" id="UP000007881"/>
    </source>
</evidence>
<dbReference type="PROSITE" id="PS51819">
    <property type="entry name" value="VOC"/>
    <property type="match status" value="1"/>
</dbReference>
<dbReference type="AlphaFoldDB" id="I0IHI3"/>
<dbReference type="EMBL" id="AP012338">
    <property type="protein sequence ID" value="BAM04721.1"/>
    <property type="molecule type" value="Genomic_DNA"/>
</dbReference>